<dbReference type="Pfam" id="PF03781">
    <property type="entry name" value="FGE-sulfatase"/>
    <property type="match status" value="2"/>
</dbReference>
<feature type="region of interest" description="Disordered" evidence="4">
    <location>
        <begin position="1"/>
        <end position="20"/>
    </location>
</feature>
<evidence type="ECO:0000256" key="1">
    <source>
        <dbReference type="ARBA" id="ARBA00023002"/>
    </source>
</evidence>
<dbReference type="GO" id="GO:0052699">
    <property type="term" value="P:ergothioneine biosynthetic process"/>
    <property type="evidence" value="ECO:0007669"/>
    <property type="project" value="InterPro"/>
</dbReference>
<evidence type="ECO:0000313" key="8">
    <source>
        <dbReference type="Proteomes" id="UP000697710"/>
    </source>
</evidence>
<evidence type="ECO:0000259" key="5">
    <source>
        <dbReference type="Pfam" id="PF03781"/>
    </source>
</evidence>
<feature type="domain" description="Sulfatase-modifying factor enzyme-like" evidence="5">
    <location>
        <begin position="186"/>
        <end position="322"/>
    </location>
</feature>
<dbReference type="Proteomes" id="UP000697710">
    <property type="component" value="Unassembled WGS sequence"/>
</dbReference>
<reference evidence="7" key="1">
    <citation type="submission" date="2020-04" db="EMBL/GenBank/DDBJ databases">
        <authorList>
            <person name="Zhang T."/>
        </authorList>
    </citation>
    <scope>NUCLEOTIDE SEQUENCE</scope>
    <source>
        <strain evidence="7">HKST-UBA01</strain>
    </source>
</reference>
<comment type="pathway">
    <text evidence="3">Amino-acid biosynthesis; ergothioneine biosynthesis.</text>
</comment>
<evidence type="ECO:0000256" key="2">
    <source>
        <dbReference type="ARBA" id="ARBA00023004"/>
    </source>
</evidence>
<proteinExistence type="predicted"/>
<dbReference type="InterPro" id="IPR051043">
    <property type="entry name" value="Sulfatase_Mod_Factor_Kinase"/>
</dbReference>
<dbReference type="AlphaFoldDB" id="A0A956M163"/>
<organism evidence="7 8">
    <name type="scientific">Eiseniibacteriota bacterium</name>
    <dbReference type="NCBI Taxonomy" id="2212470"/>
    <lineage>
        <taxon>Bacteria</taxon>
        <taxon>Candidatus Eiseniibacteriota</taxon>
    </lineage>
</organism>
<dbReference type="EMBL" id="JAGQHR010000687">
    <property type="protein sequence ID" value="MCA9729420.1"/>
    <property type="molecule type" value="Genomic_DNA"/>
</dbReference>
<dbReference type="InterPro" id="IPR016187">
    <property type="entry name" value="CTDL_fold"/>
</dbReference>
<keyword evidence="2" id="KW-0408">Iron</keyword>
<dbReference type="InterPro" id="IPR005532">
    <property type="entry name" value="SUMF_dom"/>
</dbReference>
<dbReference type="NCBIfam" id="TIGR03440">
    <property type="entry name" value="egtB_TIGR03440"/>
    <property type="match status" value="1"/>
</dbReference>
<evidence type="ECO:0000313" key="7">
    <source>
        <dbReference type="EMBL" id="MCA9729420.1"/>
    </source>
</evidence>
<dbReference type="InterPro" id="IPR042095">
    <property type="entry name" value="SUMF_sf"/>
</dbReference>
<gene>
    <name evidence="7" type="primary">egtB</name>
    <name evidence="7" type="ORF">KC729_17160</name>
</gene>
<accession>A0A956M163</accession>
<dbReference type="SUPFAM" id="SSF56436">
    <property type="entry name" value="C-type lectin-like"/>
    <property type="match status" value="1"/>
</dbReference>
<protein>
    <submittedName>
        <fullName evidence="7">Ergothioneine biosynthesis protein EgtB</fullName>
    </submittedName>
</protein>
<dbReference type="Pfam" id="PF12867">
    <property type="entry name" value="DinB_2"/>
    <property type="match status" value="1"/>
</dbReference>
<feature type="domain" description="DinB-like" evidence="6">
    <location>
        <begin position="20"/>
        <end position="149"/>
    </location>
</feature>
<evidence type="ECO:0000256" key="3">
    <source>
        <dbReference type="ARBA" id="ARBA00037882"/>
    </source>
</evidence>
<keyword evidence="1" id="KW-0560">Oxidoreductase</keyword>
<dbReference type="PANTHER" id="PTHR23150:SF36">
    <property type="entry name" value="HERCYNINE OXYGENASE"/>
    <property type="match status" value="1"/>
</dbReference>
<dbReference type="InterPro" id="IPR017806">
    <property type="entry name" value="EgtB"/>
</dbReference>
<dbReference type="InterPro" id="IPR024775">
    <property type="entry name" value="DinB-like"/>
</dbReference>
<sequence>MTQPCEQISPATAPGSREHYREVRARTEAIAAPLTVEDHVVQSMREASPTKWHLAHTSWFFETFLLARDPRYREFHPRFRWLFNSYYNAVGDQPERIRRGLSRPPLSLVQDYRRHVDGAMLALLESAPPDLRDVVVLGLHHEQQHQELILTDIKHVFGTDPLRPGYRPDLPAPRSHPVALELRPFPGGIHEIGHAGAGFAYDNESPRHEQLLRPYALANRLVTCGEYLEFMADGGYARPELWLSDGWATVKERGWHAPLYWEKDETGWRQLTLRGLEAVDPHLPACHVSFYEADAYARWRGLRLPSEAEWERAALTGSEGASGEGTVYESGPLQPQSAVEASGLRQMVGDVWEWTQSPYVAYPGYHPVAGALGEYNGKFMCNQMVLRGGSCVTPGSHLRLTYRNFFPPDARWQFSGIRLAHDLTD</sequence>
<evidence type="ECO:0000259" key="6">
    <source>
        <dbReference type="Pfam" id="PF12867"/>
    </source>
</evidence>
<dbReference type="Gene3D" id="3.90.1580.10">
    <property type="entry name" value="paralog of FGE (formylglycine-generating enzyme)"/>
    <property type="match status" value="1"/>
</dbReference>
<comment type="caution">
    <text evidence="7">The sequence shown here is derived from an EMBL/GenBank/DDBJ whole genome shotgun (WGS) entry which is preliminary data.</text>
</comment>
<name>A0A956M163_UNCEI</name>
<feature type="compositionally biased region" description="Polar residues" evidence="4">
    <location>
        <begin position="1"/>
        <end position="10"/>
    </location>
</feature>
<dbReference type="PANTHER" id="PTHR23150">
    <property type="entry name" value="SULFATASE MODIFYING FACTOR 1, 2"/>
    <property type="match status" value="1"/>
</dbReference>
<feature type="domain" description="Sulfatase-modifying factor enzyme-like" evidence="5">
    <location>
        <begin position="340"/>
        <end position="420"/>
    </location>
</feature>
<evidence type="ECO:0000256" key="4">
    <source>
        <dbReference type="SAM" id="MobiDB-lite"/>
    </source>
</evidence>
<reference evidence="7" key="2">
    <citation type="journal article" date="2021" name="Microbiome">
        <title>Successional dynamics and alternative stable states in a saline activated sludge microbial community over 9 years.</title>
        <authorList>
            <person name="Wang Y."/>
            <person name="Ye J."/>
            <person name="Ju F."/>
            <person name="Liu L."/>
            <person name="Boyd J.A."/>
            <person name="Deng Y."/>
            <person name="Parks D.H."/>
            <person name="Jiang X."/>
            <person name="Yin X."/>
            <person name="Woodcroft B.J."/>
            <person name="Tyson G.W."/>
            <person name="Hugenholtz P."/>
            <person name="Polz M.F."/>
            <person name="Zhang T."/>
        </authorList>
    </citation>
    <scope>NUCLEOTIDE SEQUENCE</scope>
    <source>
        <strain evidence="7">HKST-UBA01</strain>
    </source>
</reference>